<dbReference type="OrthoDB" id="1910803at2759"/>
<comment type="similarity">
    <text evidence="1">Belongs to the protein disulfide isomerase family.</text>
</comment>
<feature type="chain" id="PRO_5013116958" description="Thioredoxin domain-containing protein" evidence="3">
    <location>
        <begin position="27"/>
        <end position="653"/>
    </location>
</feature>
<feature type="region of interest" description="Disordered" evidence="2">
    <location>
        <begin position="632"/>
        <end position="653"/>
    </location>
</feature>
<dbReference type="Proteomes" id="UP000192578">
    <property type="component" value="Unassembled WGS sequence"/>
</dbReference>
<feature type="compositionally biased region" description="Basic and acidic residues" evidence="2">
    <location>
        <begin position="642"/>
        <end position="653"/>
    </location>
</feature>
<dbReference type="CDD" id="cd02961">
    <property type="entry name" value="PDI_a_family"/>
    <property type="match status" value="2"/>
</dbReference>
<feature type="signal peptide" evidence="3">
    <location>
        <begin position="1"/>
        <end position="26"/>
    </location>
</feature>
<dbReference type="InterPro" id="IPR036249">
    <property type="entry name" value="Thioredoxin-like_sf"/>
</dbReference>
<dbReference type="GO" id="GO:0003756">
    <property type="term" value="F:protein disulfide isomerase activity"/>
    <property type="evidence" value="ECO:0007669"/>
    <property type="project" value="TreeGrafter"/>
</dbReference>
<proteinExistence type="inferred from homology"/>
<sequence length="653" mass="74524">MAARLHCASMWLHCASLALLFTASVAFQDYVPTPEQVLENNVAVATRNNVLDLINRNRILLIMCYVPWDRDYQAKIKDYEKLANAIYKATPDVSLAKLDMAADIGAADEIEVKPENGLQFIFYRQGKSYNFADYTDIKELSKKLKVIAAPTWRPPETPLLINRVKEMHRKDFVNDLPDKYFSTVLFYKPESLASQRLLYDFELAVNSLKVLNGIKQSFHKFDAQDKSETMAKYGVKTLPALKFFRNGKVYDYNGPLVNPKEMKKYIEFHMEKPFTSLADAKELDAYLKKSADRATVVGFFASLTLSAFPHFVEAALNLRDQYNFVLMSTPVVSNSDGETKQAEGWTMAVFLPKRQHTPDDEKKSVLQYEGADYKMIVDFIKWKATPLAGERTRKNLATTYSLRPLVVVYAKVNWTKSHRKETEYLRDKVASAAKDHKDTLFSFSDSTAFAHEVQRFGFDMDPKYDLHVGILGANGEYYPRWDTVHMSAKMIGDFVKQYKDGDVKPFYRSKAASPQNTAALQLTGETFKSQILEGTSDALILMYHPLAKHWRLAQSVLNDFAQDPGYKRQKVVFGELDVSINDIPVSFELPTYPVIYFIPKNHKRKPTKITGDILGEYGIRQFLKEQLEKLAPNAEAQSPRPVAEKPKNVKTEL</sequence>
<evidence type="ECO:0008006" key="6">
    <source>
        <dbReference type="Google" id="ProtNLM"/>
    </source>
</evidence>
<dbReference type="EMBL" id="MTYJ01000074">
    <property type="protein sequence ID" value="OQV16466.1"/>
    <property type="molecule type" value="Genomic_DNA"/>
</dbReference>
<keyword evidence="3" id="KW-0732">Signal</keyword>
<dbReference type="PANTHER" id="PTHR18929">
    <property type="entry name" value="PROTEIN DISULFIDE ISOMERASE"/>
    <property type="match status" value="1"/>
</dbReference>
<dbReference type="GO" id="GO:0005783">
    <property type="term" value="C:endoplasmic reticulum"/>
    <property type="evidence" value="ECO:0007669"/>
    <property type="project" value="TreeGrafter"/>
</dbReference>
<dbReference type="AlphaFoldDB" id="A0A1W0WMM5"/>
<comment type="caution">
    <text evidence="4">The sequence shown here is derived from an EMBL/GenBank/DDBJ whole genome shotgun (WGS) entry which is preliminary data.</text>
</comment>
<organism evidence="4 5">
    <name type="scientific">Hypsibius exemplaris</name>
    <name type="common">Freshwater tardigrade</name>
    <dbReference type="NCBI Taxonomy" id="2072580"/>
    <lineage>
        <taxon>Eukaryota</taxon>
        <taxon>Metazoa</taxon>
        <taxon>Ecdysozoa</taxon>
        <taxon>Tardigrada</taxon>
        <taxon>Eutardigrada</taxon>
        <taxon>Parachela</taxon>
        <taxon>Hypsibioidea</taxon>
        <taxon>Hypsibiidae</taxon>
        <taxon>Hypsibius</taxon>
    </lineage>
</organism>
<name>A0A1W0WMM5_HYPEX</name>
<evidence type="ECO:0000256" key="3">
    <source>
        <dbReference type="SAM" id="SignalP"/>
    </source>
</evidence>
<dbReference type="GO" id="GO:0006457">
    <property type="term" value="P:protein folding"/>
    <property type="evidence" value="ECO:0007669"/>
    <property type="project" value="TreeGrafter"/>
</dbReference>
<accession>A0A1W0WMM5</accession>
<dbReference type="SUPFAM" id="SSF52833">
    <property type="entry name" value="Thioredoxin-like"/>
    <property type="match status" value="5"/>
</dbReference>
<gene>
    <name evidence="4" type="ORF">BV898_09456</name>
</gene>
<dbReference type="Gene3D" id="3.40.30.10">
    <property type="entry name" value="Glutaredoxin"/>
    <property type="match status" value="5"/>
</dbReference>
<evidence type="ECO:0000313" key="4">
    <source>
        <dbReference type="EMBL" id="OQV16466.1"/>
    </source>
</evidence>
<reference evidence="5" key="1">
    <citation type="submission" date="2017-01" db="EMBL/GenBank/DDBJ databases">
        <title>Comparative genomics of anhydrobiosis in the tardigrade Hypsibius dujardini.</title>
        <authorList>
            <person name="Yoshida Y."/>
            <person name="Koutsovoulos G."/>
            <person name="Laetsch D."/>
            <person name="Stevens L."/>
            <person name="Kumar S."/>
            <person name="Horikawa D."/>
            <person name="Ishino K."/>
            <person name="Komine S."/>
            <person name="Tomita M."/>
            <person name="Blaxter M."/>
            <person name="Arakawa K."/>
        </authorList>
    </citation>
    <scope>NUCLEOTIDE SEQUENCE [LARGE SCALE GENOMIC DNA]</scope>
    <source>
        <strain evidence="5">Z151</strain>
    </source>
</reference>
<dbReference type="CDD" id="cd02981">
    <property type="entry name" value="PDI_b_family"/>
    <property type="match status" value="1"/>
</dbReference>
<dbReference type="Pfam" id="PF13848">
    <property type="entry name" value="Thioredoxin_6"/>
    <property type="match status" value="1"/>
</dbReference>
<dbReference type="GO" id="GO:0034976">
    <property type="term" value="P:response to endoplasmic reticulum stress"/>
    <property type="evidence" value="ECO:0007669"/>
    <property type="project" value="TreeGrafter"/>
</dbReference>
<keyword evidence="5" id="KW-1185">Reference proteome</keyword>
<evidence type="ECO:0000313" key="5">
    <source>
        <dbReference type="Proteomes" id="UP000192578"/>
    </source>
</evidence>
<protein>
    <recommendedName>
        <fullName evidence="6">Thioredoxin domain-containing protein</fullName>
    </recommendedName>
</protein>
<evidence type="ECO:0000256" key="1">
    <source>
        <dbReference type="ARBA" id="ARBA00006347"/>
    </source>
</evidence>
<evidence type="ECO:0000256" key="2">
    <source>
        <dbReference type="SAM" id="MobiDB-lite"/>
    </source>
</evidence>